<evidence type="ECO:0000256" key="1">
    <source>
        <dbReference type="SAM" id="MobiDB-lite"/>
    </source>
</evidence>
<feature type="region of interest" description="Disordered" evidence="1">
    <location>
        <begin position="21"/>
        <end position="108"/>
    </location>
</feature>
<feature type="compositionally biased region" description="Basic residues" evidence="1">
    <location>
        <begin position="33"/>
        <end position="43"/>
    </location>
</feature>
<dbReference type="Gramene" id="ONK76793">
    <property type="protein sequence ID" value="ONK76793"/>
    <property type="gene ID" value="A4U43_C03F32200"/>
</dbReference>
<keyword evidence="3" id="KW-1185">Reference proteome</keyword>
<feature type="compositionally biased region" description="Basic and acidic residues" evidence="1">
    <location>
        <begin position="208"/>
        <end position="227"/>
    </location>
</feature>
<sequence length="351" mass="38431">MATIVGEAVLSNEMVAKYEEYLSSSSSGGNASRKCHRVVRRGRPQTVKASAPAGSTRVSSEEPTPTQSIKAKPEIERKGQGSAKWVAKRSPQTPIPKEMPAHSGTNCTATARGDALLVGRVNQQRRQMLVRQEVQTSVSHNGLNHYTGPRNARREGKLPDLGRPSKSGAPTEEGRAARPGGLRFSGHIPDANRSPRASEPTRVGESSKAGEPRHNHLADKRKGREVGDSSQTRSSKRRVETRLRTGVRSNAKTRQSRRDRPTPAPKHSTQRAPESTSKNLSYAHPSYSSEAGGCHQPPTEDLREYLTRKRTIHKANPQCHCERLIHTVLADCQCIGTAKPSVFERLSQQSS</sequence>
<evidence type="ECO:0000313" key="3">
    <source>
        <dbReference type="Proteomes" id="UP000243459"/>
    </source>
</evidence>
<protein>
    <submittedName>
        <fullName evidence="2">Uncharacterized protein</fullName>
    </submittedName>
</protein>
<accession>A0A5P1FGF2</accession>
<proteinExistence type="predicted"/>
<feature type="compositionally biased region" description="Polar residues" evidence="1">
    <location>
        <begin position="133"/>
        <end position="144"/>
    </location>
</feature>
<organism evidence="2 3">
    <name type="scientific">Asparagus officinalis</name>
    <name type="common">Garden asparagus</name>
    <dbReference type="NCBI Taxonomy" id="4686"/>
    <lineage>
        <taxon>Eukaryota</taxon>
        <taxon>Viridiplantae</taxon>
        <taxon>Streptophyta</taxon>
        <taxon>Embryophyta</taxon>
        <taxon>Tracheophyta</taxon>
        <taxon>Spermatophyta</taxon>
        <taxon>Magnoliopsida</taxon>
        <taxon>Liliopsida</taxon>
        <taxon>Asparagales</taxon>
        <taxon>Asparagaceae</taxon>
        <taxon>Asparagoideae</taxon>
        <taxon>Asparagus</taxon>
    </lineage>
</organism>
<dbReference type="AlphaFoldDB" id="A0A5P1FGF2"/>
<reference evidence="3" key="1">
    <citation type="journal article" date="2017" name="Nat. Commun.">
        <title>The asparagus genome sheds light on the origin and evolution of a young Y chromosome.</title>
        <authorList>
            <person name="Harkess A."/>
            <person name="Zhou J."/>
            <person name="Xu C."/>
            <person name="Bowers J.E."/>
            <person name="Van der Hulst R."/>
            <person name="Ayyampalayam S."/>
            <person name="Mercati F."/>
            <person name="Riccardi P."/>
            <person name="McKain M.R."/>
            <person name="Kakrana A."/>
            <person name="Tang H."/>
            <person name="Ray J."/>
            <person name="Groenendijk J."/>
            <person name="Arikit S."/>
            <person name="Mathioni S.M."/>
            <person name="Nakano M."/>
            <person name="Shan H."/>
            <person name="Telgmann-Rauber A."/>
            <person name="Kanno A."/>
            <person name="Yue Z."/>
            <person name="Chen H."/>
            <person name="Li W."/>
            <person name="Chen Y."/>
            <person name="Xu X."/>
            <person name="Zhang Y."/>
            <person name="Luo S."/>
            <person name="Chen H."/>
            <person name="Gao J."/>
            <person name="Mao Z."/>
            <person name="Pires J.C."/>
            <person name="Luo M."/>
            <person name="Kudrna D."/>
            <person name="Wing R.A."/>
            <person name="Meyers B.C."/>
            <person name="Yi K."/>
            <person name="Kong H."/>
            <person name="Lavrijsen P."/>
            <person name="Sunseri F."/>
            <person name="Falavigna A."/>
            <person name="Ye Y."/>
            <person name="Leebens-Mack J.H."/>
            <person name="Chen G."/>
        </authorList>
    </citation>
    <scope>NUCLEOTIDE SEQUENCE [LARGE SCALE GENOMIC DNA]</scope>
    <source>
        <strain evidence="3">cv. DH0086</strain>
    </source>
</reference>
<dbReference type="EMBL" id="CM007383">
    <property type="protein sequence ID" value="ONK76793.1"/>
    <property type="molecule type" value="Genomic_DNA"/>
</dbReference>
<gene>
    <name evidence="2" type="ORF">A4U43_C03F32200</name>
</gene>
<evidence type="ECO:0000313" key="2">
    <source>
        <dbReference type="EMBL" id="ONK76793.1"/>
    </source>
</evidence>
<feature type="region of interest" description="Disordered" evidence="1">
    <location>
        <begin position="131"/>
        <end position="299"/>
    </location>
</feature>
<feature type="compositionally biased region" description="Polar residues" evidence="1">
    <location>
        <begin position="270"/>
        <end position="280"/>
    </location>
</feature>
<name>A0A5P1FGF2_ASPOF</name>
<feature type="compositionally biased region" description="Polar residues" evidence="1">
    <location>
        <begin position="56"/>
        <end position="69"/>
    </location>
</feature>
<dbReference type="Proteomes" id="UP000243459">
    <property type="component" value="Chromosome 3"/>
</dbReference>